<dbReference type="Proteomes" id="UP000811246">
    <property type="component" value="Chromosome 16"/>
</dbReference>
<comment type="caution">
    <text evidence="1">The sequence shown here is derived from an EMBL/GenBank/DDBJ whole genome shotgun (WGS) entry which is preliminary data.</text>
</comment>
<name>A0A922A292_CARIL</name>
<protein>
    <submittedName>
        <fullName evidence="1">Uncharacterized protein</fullName>
    </submittedName>
</protein>
<accession>A0A922A292</accession>
<organism evidence="1 2">
    <name type="scientific">Carya illinoinensis</name>
    <name type="common">Pecan</name>
    <dbReference type="NCBI Taxonomy" id="32201"/>
    <lineage>
        <taxon>Eukaryota</taxon>
        <taxon>Viridiplantae</taxon>
        <taxon>Streptophyta</taxon>
        <taxon>Embryophyta</taxon>
        <taxon>Tracheophyta</taxon>
        <taxon>Spermatophyta</taxon>
        <taxon>Magnoliopsida</taxon>
        <taxon>eudicotyledons</taxon>
        <taxon>Gunneridae</taxon>
        <taxon>Pentapetalae</taxon>
        <taxon>rosids</taxon>
        <taxon>fabids</taxon>
        <taxon>Fagales</taxon>
        <taxon>Juglandaceae</taxon>
        <taxon>Carya</taxon>
    </lineage>
</organism>
<gene>
    <name evidence="1" type="ORF">I3842_16G064800</name>
</gene>
<dbReference type="PANTHER" id="PTHR35218">
    <property type="entry name" value="RNASE H DOMAIN-CONTAINING PROTEIN"/>
    <property type="match status" value="1"/>
</dbReference>
<evidence type="ECO:0000313" key="2">
    <source>
        <dbReference type="Proteomes" id="UP000811246"/>
    </source>
</evidence>
<dbReference type="EMBL" id="CM031840">
    <property type="protein sequence ID" value="KAG6672575.1"/>
    <property type="molecule type" value="Genomic_DNA"/>
</dbReference>
<proteinExistence type="predicted"/>
<evidence type="ECO:0000313" key="1">
    <source>
        <dbReference type="EMBL" id="KAG6672575.1"/>
    </source>
</evidence>
<sequence length="97" mass="11105">MIKNGLGNPQIVQDLCLLVRDKQPKVVFLIEIKMRSQVMENVKRTLGFISCFAIDPVGRKGGVALFWNNDEEKTKLVFPDTNKRSYSWNLLASIYTD</sequence>
<reference evidence="1" key="1">
    <citation type="submission" date="2021-01" db="EMBL/GenBank/DDBJ databases">
        <authorList>
            <person name="Lovell J.T."/>
            <person name="Bentley N."/>
            <person name="Bhattarai G."/>
            <person name="Jenkins J.W."/>
            <person name="Sreedasyam A."/>
            <person name="Alarcon Y."/>
            <person name="Bock C."/>
            <person name="Boston L."/>
            <person name="Carlson J."/>
            <person name="Cervantes K."/>
            <person name="Clermont K."/>
            <person name="Krom N."/>
            <person name="Kubenka K."/>
            <person name="Mamidi S."/>
            <person name="Mattison C."/>
            <person name="Monteros M."/>
            <person name="Pisani C."/>
            <person name="Plott C."/>
            <person name="Rajasekar S."/>
            <person name="Rhein H.S."/>
            <person name="Rohla C."/>
            <person name="Song M."/>
            <person name="Hilaire R.S."/>
            <person name="Shu S."/>
            <person name="Wells L."/>
            <person name="Wang X."/>
            <person name="Webber J."/>
            <person name="Heerema R.J."/>
            <person name="Klein P."/>
            <person name="Conner P."/>
            <person name="Grauke L."/>
            <person name="Grimwood J."/>
            <person name="Schmutz J."/>
            <person name="Randall J.J."/>
        </authorList>
    </citation>
    <scope>NUCLEOTIDE SEQUENCE</scope>
    <source>
        <tissue evidence="1">Leaf</tissue>
    </source>
</reference>
<dbReference type="AlphaFoldDB" id="A0A922A292"/>
<dbReference type="PANTHER" id="PTHR35218:SF9">
    <property type="entry name" value="ENDONUCLEASE_EXONUCLEASE_PHOSPHATASE DOMAIN-CONTAINING PROTEIN"/>
    <property type="match status" value="1"/>
</dbReference>